<sequence length="100" mass="11041">MTMETLLPSFARTFNWTDGHNVAAYYIGTISNNPQAVLQTNQDNPREVQKQGLTPIKLAENKGYDKIAELVRDAINKKKDGKTNADAHKDTTNTGAHANV</sequence>
<feature type="compositionally biased region" description="Basic and acidic residues" evidence="1">
    <location>
        <begin position="78"/>
        <end position="91"/>
    </location>
</feature>
<organism evidence="2 3">
    <name type="scientific">Ditylenchus destructor</name>
    <dbReference type="NCBI Taxonomy" id="166010"/>
    <lineage>
        <taxon>Eukaryota</taxon>
        <taxon>Metazoa</taxon>
        <taxon>Ecdysozoa</taxon>
        <taxon>Nematoda</taxon>
        <taxon>Chromadorea</taxon>
        <taxon>Rhabditida</taxon>
        <taxon>Tylenchina</taxon>
        <taxon>Tylenchomorpha</taxon>
        <taxon>Sphaerularioidea</taxon>
        <taxon>Anguinidae</taxon>
        <taxon>Anguininae</taxon>
        <taxon>Ditylenchus</taxon>
    </lineage>
</organism>
<feature type="region of interest" description="Disordered" evidence="1">
    <location>
        <begin position="78"/>
        <end position="100"/>
    </location>
</feature>
<dbReference type="Proteomes" id="UP001201812">
    <property type="component" value="Unassembled WGS sequence"/>
</dbReference>
<protein>
    <submittedName>
        <fullName evidence="2">Uncharacterized protein</fullName>
    </submittedName>
</protein>
<keyword evidence="3" id="KW-1185">Reference proteome</keyword>
<dbReference type="AlphaFoldDB" id="A0AAD4QWB0"/>
<name>A0AAD4QWB0_9BILA</name>
<reference evidence="2" key="1">
    <citation type="submission" date="2022-01" db="EMBL/GenBank/DDBJ databases">
        <title>Genome Sequence Resource for Two Populations of Ditylenchus destructor, the Migratory Endoparasitic Phytonematode.</title>
        <authorList>
            <person name="Zhang H."/>
            <person name="Lin R."/>
            <person name="Xie B."/>
        </authorList>
    </citation>
    <scope>NUCLEOTIDE SEQUENCE</scope>
    <source>
        <strain evidence="2">BazhouSP</strain>
    </source>
</reference>
<accession>A0AAD4QWB0</accession>
<proteinExistence type="predicted"/>
<comment type="caution">
    <text evidence="2">The sequence shown here is derived from an EMBL/GenBank/DDBJ whole genome shotgun (WGS) entry which is preliminary data.</text>
</comment>
<evidence type="ECO:0000313" key="3">
    <source>
        <dbReference type="Proteomes" id="UP001201812"/>
    </source>
</evidence>
<evidence type="ECO:0000313" key="2">
    <source>
        <dbReference type="EMBL" id="KAI1700142.1"/>
    </source>
</evidence>
<dbReference type="EMBL" id="JAKKPZ010000155">
    <property type="protein sequence ID" value="KAI1700142.1"/>
    <property type="molecule type" value="Genomic_DNA"/>
</dbReference>
<evidence type="ECO:0000256" key="1">
    <source>
        <dbReference type="SAM" id="MobiDB-lite"/>
    </source>
</evidence>
<gene>
    <name evidence="2" type="ORF">DdX_16902</name>
</gene>